<dbReference type="InterPro" id="IPR036271">
    <property type="entry name" value="Tet_transcr_reg_TetR-rel_C_sf"/>
</dbReference>
<dbReference type="Pfam" id="PF00440">
    <property type="entry name" value="TetR_N"/>
    <property type="match status" value="1"/>
</dbReference>
<dbReference type="Gene3D" id="1.10.357.10">
    <property type="entry name" value="Tetracycline Repressor, domain 2"/>
    <property type="match status" value="1"/>
</dbReference>
<evidence type="ECO:0000256" key="1">
    <source>
        <dbReference type="ARBA" id="ARBA00023125"/>
    </source>
</evidence>
<dbReference type="EMBL" id="JAEPES010000006">
    <property type="protein sequence ID" value="MBK4348991.1"/>
    <property type="molecule type" value="Genomic_DNA"/>
</dbReference>
<dbReference type="SUPFAM" id="SSF46689">
    <property type="entry name" value="Homeodomain-like"/>
    <property type="match status" value="1"/>
</dbReference>
<dbReference type="Pfam" id="PF14246">
    <property type="entry name" value="TetR_C_7"/>
    <property type="match status" value="1"/>
</dbReference>
<keyword evidence="1 2" id="KW-0238">DNA-binding</keyword>
<dbReference type="RefSeq" id="WP_200557193.1">
    <property type="nucleotide sequence ID" value="NZ_JAEPES010000006.1"/>
</dbReference>
<evidence type="ECO:0000313" key="4">
    <source>
        <dbReference type="EMBL" id="MBK4348991.1"/>
    </source>
</evidence>
<dbReference type="PANTHER" id="PTHR30055:SF146">
    <property type="entry name" value="HTH-TYPE TRANSCRIPTIONAL DUAL REGULATOR CECR"/>
    <property type="match status" value="1"/>
</dbReference>
<comment type="caution">
    <text evidence="4">The sequence shown here is derived from an EMBL/GenBank/DDBJ whole genome shotgun (WGS) entry which is preliminary data.</text>
</comment>
<dbReference type="PROSITE" id="PS50977">
    <property type="entry name" value="HTH_TETR_2"/>
    <property type="match status" value="1"/>
</dbReference>
<gene>
    <name evidence="4" type="ORF">IV501_15265</name>
</gene>
<proteinExistence type="predicted"/>
<protein>
    <submittedName>
        <fullName evidence="4">TetR/AcrR family transcriptional regulator</fullName>
    </submittedName>
</protein>
<dbReference type="GO" id="GO:0000976">
    <property type="term" value="F:transcription cis-regulatory region binding"/>
    <property type="evidence" value="ECO:0007669"/>
    <property type="project" value="TreeGrafter"/>
</dbReference>
<accession>A0A934W4I0</accession>
<evidence type="ECO:0000256" key="2">
    <source>
        <dbReference type="PROSITE-ProRule" id="PRU00335"/>
    </source>
</evidence>
<evidence type="ECO:0000313" key="5">
    <source>
        <dbReference type="Proteomes" id="UP000636458"/>
    </source>
</evidence>
<dbReference type="PRINTS" id="PR00455">
    <property type="entry name" value="HTHTETR"/>
</dbReference>
<name>A0A934W4I0_9MICO</name>
<dbReference type="AlphaFoldDB" id="A0A934W4I0"/>
<dbReference type="InterPro" id="IPR039536">
    <property type="entry name" value="TetR_C_Proteobacteria"/>
</dbReference>
<feature type="DNA-binding region" description="H-T-H motif" evidence="2">
    <location>
        <begin position="36"/>
        <end position="55"/>
    </location>
</feature>
<dbReference type="GO" id="GO:0003700">
    <property type="term" value="F:DNA-binding transcription factor activity"/>
    <property type="evidence" value="ECO:0007669"/>
    <property type="project" value="TreeGrafter"/>
</dbReference>
<organism evidence="4 5">
    <name type="scientific">Lacisediminihabitans changchengi</name>
    <dbReference type="NCBI Taxonomy" id="2787634"/>
    <lineage>
        <taxon>Bacteria</taxon>
        <taxon>Bacillati</taxon>
        <taxon>Actinomycetota</taxon>
        <taxon>Actinomycetes</taxon>
        <taxon>Micrococcales</taxon>
        <taxon>Microbacteriaceae</taxon>
        <taxon>Lacisediminihabitans</taxon>
    </lineage>
</organism>
<feature type="domain" description="HTH tetR-type" evidence="3">
    <location>
        <begin position="13"/>
        <end position="73"/>
    </location>
</feature>
<reference evidence="4" key="1">
    <citation type="submission" date="2021-01" db="EMBL/GenBank/DDBJ databases">
        <title>Lacisediminihabitans sp. nov. strain G11-30, isolated from Antarctic Soil.</title>
        <authorList>
            <person name="Li J."/>
        </authorList>
    </citation>
    <scope>NUCLEOTIDE SEQUENCE</scope>
    <source>
        <strain evidence="4">G11-30</strain>
    </source>
</reference>
<dbReference type="PANTHER" id="PTHR30055">
    <property type="entry name" value="HTH-TYPE TRANSCRIPTIONAL REGULATOR RUTR"/>
    <property type="match status" value="1"/>
</dbReference>
<dbReference type="InterPro" id="IPR050109">
    <property type="entry name" value="HTH-type_TetR-like_transc_reg"/>
</dbReference>
<sequence length="209" mass="22936">MTAQTARDDPRQRRSRQLILDAAMSHFVRRGYVGGNMDDLAIEAGVAKRTIYNHFAGKDELFRAVVRRAIGTAEAFVAERVDTAIGATPVEEEISAFAVAHARAVLAPSVISTRRLLIGEVERFPELAAEYYERVPARVMRAIAARLRRYHAARLLTVPDSTVAAEHFVYLVLGASLDHALFDSAALDSVTVEQRAISGASAFLRGYLP</sequence>
<dbReference type="Proteomes" id="UP000636458">
    <property type="component" value="Unassembled WGS sequence"/>
</dbReference>
<dbReference type="SUPFAM" id="SSF48498">
    <property type="entry name" value="Tetracyclin repressor-like, C-terminal domain"/>
    <property type="match status" value="1"/>
</dbReference>
<keyword evidence="5" id="KW-1185">Reference proteome</keyword>
<dbReference type="InterPro" id="IPR009057">
    <property type="entry name" value="Homeodomain-like_sf"/>
</dbReference>
<evidence type="ECO:0000259" key="3">
    <source>
        <dbReference type="PROSITE" id="PS50977"/>
    </source>
</evidence>
<dbReference type="InterPro" id="IPR001647">
    <property type="entry name" value="HTH_TetR"/>
</dbReference>